<evidence type="ECO:0000256" key="2">
    <source>
        <dbReference type="ARBA" id="ARBA00004236"/>
    </source>
</evidence>
<feature type="transmembrane region" description="Helical" evidence="7">
    <location>
        <begin position="43"/>
        <end position="66"/>
    </location>
</feature>
<evidence type="ECO:0000256" key="1">
    <source>
        <dbReference type="ARBA" id="ARBA00004141"/>
    </source>
</evidence>
<keyword evidence="5 7" id="KW-1133">Transmembrane helix</keyword>
<dbReference type="Pfam" id="PF00672">
    <property type="entry name" value="HAMP"/>
    <property type="match status" value="1"/>
</dbReference>
<evidence type="ECO:0000259" key="8">
    <source>
        <dbReference type="PROSITE" id="PS50885"/>
    </source>
</evidence>
<protein>
    <submittedName>
        <fullName evidence="9">Methyl-accepting chemotaxis protein</fullName>
    </submittedName>
</protein>
<evidence type="ECO:0000256" key="4">
    <source>
        <dbReference type="ARBA" id="ARBA00022692"/>
    </source>
</evidence>
<keyword evidence="4 7" id="KW-0812">Transmembrane</keyword>
<evidence type="ECO:0000256" key="5">
    <source>
        <dbReference type="ARBA" id="ARBA00022989"/>
    </source>
</evidence>
<dbReference type="Proteomes" id="UP001234495">
    <property type="component" value="Unassembled WGS sequence"/>
</dbReference>
<dbReference type="CDD" id="cd06225">
    <property type="entry name" value="HAMP"/>
    <property type="match status" value="1"/>
</dbReference>
<dbReference type="SUPFAM" id="SSF58104">
    <property type="entry name" value="Methyl-accepting chemotaxis protein (MCP) signaling domain"/>
    <property type="match status" value="1"/>
</dbReference>
<dbReference type="Gene3D" id="1.10.287.950">
    <property type="entry name" value="Methyl-accepting chemotaxis protein"/>
    <property type="match status" value="1"/>
</dbReference>
<sequence>MRIFNNEVDPLLMKSVETMTQLALARGETSAQDGLEALKLAEITQYVSIFFGVVLLIVVIVISILIPRNIAKPILQLKERMDLLANGDLNNKPLETNSRDEIGMLVHSANQVNENLKDMLLKISEVSETLSNQSYGLTHASQEVKEGSNQIANSLLGGYEEVEAGKSKIINTGKTFEQIEQSLSQMTNGIQTISQSLSSIANNSDTMNKSISEIASISEESAAGIEETSASVEQSSKSMEEVATSAVRLNELANNLKQLIGRFVL</sequence>
<comment type="caution">
    <text evidence="9">The sequence shown here is derived from an EMBL/GenBank/DDBJ whole genome shotgun (WGS) entry which is preliminary data.</text>
</comment>
<accession>A0ABT9ZEM2</accession>
<evidence type="ECO:0000256" key="7">
    <source>
        <dbReference type="SAM" id="Phobius"/>
    </source>
</evidence>
<dbReference type="Gene3D" id="6.10.340.10">
    <property type="match status" value="1"/>
</dbReference>
<dbReference type="EMBL" id="JAUSUD010000007">
    <property type="protein sequence ID" value="MDQ0230698.1"/>
    <property type="molecule type" value="Genomic_DNA"/>
</dbReference>
<dbReference type="PANTHER" id="PTHR32089">
    <property type="entry name" value="METHYL-ACCEPTING CHEMOTAXIS PROTEIN MCPB"/>
    <property type="match status" value="1"/>
</dbReference>
<dbReference type="PROSITE" id="PS50885">
    <property type="entry name" value="HAMP"/>
    <property type="match status" value="1"/>
</dbReference>
<keyword evidence="3" id="KW-1003">Cell membrane</keyword>
<evidence type="ECO:0000313" key="10">
    <source>
        <dbReference type="Proteomes" id="UP001234495"/>
    </source>
</evidence>
<dbReference type="SMART" id="SM00304">
    <property type="entry name" value="HAMP"/>
    <property type="match status" value="1"/>
</dbReference>
<reference evidence="9 10" key="1">
    <citation type="submission" date="2023-07" db="EMBL/GenBank/DDBJ databases">
        <title>Genomic Encyclopedia of Type Strains, Phase IV (KMG-IV): sequencing the most valuable type-strain genomes for metagenomic binning, comparative biology and taxonomic classification.</title>
        <authorList>
            <person name="Goeker M."/>
        </authorList>
    </citation>
    <scope>NUCLEOTIDE SEQUENCE [LARGE SCALE GENOMIC DNA]</scope>
    <source>
        <strain evidence="9 10">DSM 29005</strain>
    </source>
</reference>
<dbReference type="InterPro" id="IPR003660">
    <property type="entry name" value="HAMP_dom"/>
</dbReference>
<evidence type="ECO:0000256" key="6">
    <source>
        <dbReference type="ARBA" id="ARBA00023136"/>
    </source>
</evidence>
<evidence type="ECO:0000256" key="3">
    <source>
        <dbReference type="ARBA" id="ARBA00022475"/>
    </source>
</evidence>
<proteinExistence type="predicted"/>
<evidence type="ECO:0000313" key="9">
    <source>
        <dbReference type="EMBL" id="MDQ0230698.1"/>
    </source>
</evidence>
<gene>
    <name evidence="9" type="ORF">J2S19_001954</name>
</gene>
<feature type="domain" description="HAMP" evidence="8">
    <location>
        <begin position="68"/>
        <end position="121"/>
    </location>
</feature>
<keyword evidence="6 7" id="KW-0472">Membrane</keyword>
<organism evidence="9 10">
    <name type="scientific">Metabacillus malikii</name>
    <dbReference type="NCBI Taxonomy" id="1504265"/>
    <lineage>
        <taxon>Bacteria</taxon>
        <taxon>Bacillati</taxon>
        <taxon>Bacillota</taxon>
        <taxon>Bacilli</taxon>
        <taxon>Bacillales</taxon>
        <taxon>Bacillaceae</taxon>
        <taxon>Metabacillus</taxon>
    </lineage>
</organism>
<dbReference type="RefSeq" id="WP_307340458.1">
    <property type="nucleotide sequence ID" value="NZ_JAUSUD010000007.1"/>
</dbReference>
<dbReference type="SUPFAM" id="SSF158472">
    <property type="entry name" value="HAMP domain-like"/>
    <property type="match status" value="1"/>
</dbReference>
<keyword evidence="10" id="KW-1185">Reference proteome</keyword>
<dbReference type="PANTHER" id="PTHR32089:SF119">
    <property type="entry name" value="METHYL-ACCEPTING CHEMOTAXIS PROTEIN CTPL"/>
    <property type="match status" value="1"/>
</dbReference>
<name>A0ABT9ZEM2_9BACI</name>
<comment type="subcellular location">
    <subcellularLocation>
        <location evidence="2">Cell membrane</location>
    </subcellularLocation>
    <subcellularLocation>
        <location evidence="1">Membrane</location>
        <topology evidence="1">Multi-pass membrane protein</topology>
    </subcellularLocation>
</comment>